<accession>A0A821IU87</accession>
<organism evidence="1 2">
    <name type="scientific">Rotaria socialis</name>
    <dbReference type="NCBI Taxonomy" id="392032"/>
    <lineage>
        <taxon>Eukaryota</taxon>
        <taxon>Metazoa</taxon>
        <taxon>Spiralia</taxon>
        <taxon>Gnathifera</taxon>
        <taxon>Rotifera</taxon>
        <taxon>Eurotatoria</taxon>
        <taxon>Bdelloidea</taxon>
        <taxon>Philodinida</taxon>
        <taxon>Philodinidae</taxon>
        <taxon>Rotaria</taxon>
    </lineage>
</organism>
<proteinExistence type="predicted"/>
<protein>
    <submittedName>
        <fullName evidence="1">Uncharacterized protein</fullName>
    </submittedName>
</protein>
<dbReference type="InterPro" id="IPR032675">
    <property type="entry name" value="LRR_dom_sf"/>
</dbReference>
<sequence>MIFTTGLVKIQPHAFRHLPYLNEIRIEANGNLTELQAYSFSDIEYVHRISLASNSIRVINAEAFRYTHFVDILDLSNNPLE</sequence>
<dbReference type="AlphaFoldDB" id="A0A821IU87"/>
<name>A0A821IU87_9BILA</name>
<keyword evidence="2" id="KW-1185">Reference proteome</keyword>
<dbReference type="InterPro" id="IPR001611">
    <property type="entry name" value="Leu-rich_rpt"/>
</dbReference>
<dbReference type="Gene3D" id="3.80.10.10">
    <property type="entry name" value="Ribonuclease Inhibitor"/>
    <property type="match status" value="1"/>
</dbReference>
<dbReference type="Pfam" id="PF13855">
    <property type="entry name" value="LRR_8"/>
    <property type="match status" value="1"/>
</dbReference>
<evidence type="ECO:0000313" key="1">
    <source>
        <dbReference type="EMBL" id="CAF4707985.1"/>
    </source>
</evidence>
<gene>
    <name evidence="1" type="ORF">UJA718_LOCUS36585</name>
</gene>
<evidence type="ECO:0000313" key="2">
    <source>
        <dbReference type="Proteomes" id="UP000663873"/>
    </source>
</evidence>
<comment type="caution">
    <text evidence="1">The sequence shown here is derived from an EMBL/GenBank/DDBJ whole genome shotgun (WGS) entry which is preliminary data.</text>
</comment>
<dbReference type="Proteomes" id="UP000663873">
    <property type="component" value="Unassembled WGS sequence"/>
</dbReference>
<dbReference type="SUPFAM" id="SSF52058">
    <property type="entry name" value="L domain-like"/>
    <property type="match status" value="1"/>
</dbReference>
<dbReference type="EMBL" id="CAJOBP010035422">
    <property type="protein sequence ID" value="CAF4707985.1"/>
    <property type="molecule type" value="Genomic_DNA"/>
</dbReference>
<reference evidence="1" key="1">
    <citation type="submission" date="2021-02" db="EMBL/GenBank/DDBJ databases">
        <authorList>
            <person name="Nowell W R."/>
        </authorList>
    </citation>
    <scope>NUCLEOTIDE SEQUENCE</scope>
</reference>
<feature type="non-terminal residue" evidence="1">
    <location>
        <position position="1"/>
    </location>
</feature>